<proteinExistence type="predicted"/>
<reference evidence="1 2" key="1">
    <citation type="submission" date="2018-10" db="EMBL/GenBank/DDBJ databases">
        <title>Genomic Encyclopedia of Type Strains, Phase IV (KMG-IV): sequencing the most valuable type-strain genomes for metagenomic binning, comparative biology and taxonomic classification.</title>
        <authorList>
            <person name="Goeker M."/>
        </authorList>
    </citation>
    <scope>NUCLEOTIDE SEQUENCE [LARGE SCALE GENOMIC DNA]</scope>
    <source>
        <strain evidence="1 2">DSM 25080</strain>
    </source>
</reference>
<organism evidence="1 2">
    <name type="scientific">Umboniibacter marinipuniceus</name>
    <dbReference type="NCBI Taxonomy" id="569599"/>
    <lineage>
        <taxon>Bacteria</taxon>
        <taxon>Pseudomonadati</taxon>
        <taxon>Pseudomonadota</taxon>
        <taxon>Gammaproteobacteria</taxon>
        <taxon>Cellvibrionales</taxon>
        <taxon>Cellvibrionaceae</taxon>
        <taxon>Umboniibacter</taxon>
    </lineage>
</organism>
<protein>
    <submittedName>
        <fullName evidence="1">Uncharacterized protein</fullName>
    </submittedName>
</protein>
<sequence length="150" mass="17815">MTIYLIIFFAACLVLGGIAMIKPSKREQQLSRLRQVALSKRWQVAVEKDSRTNEFITVYRYQDNDKRTFRIWRWRHRYRDDFLQVPESVSDYIKTALYEDERFIELSTYERGIVLKWHEFGSDEGVAKLLDDLLTCLNASINANNRKNEG</sequence>
<dbReference type="Proteomes" id="UP000267187">
    <property type="component" value="Unassembled WGS sequence"/>
</dbReference>
<accession>A0A3M0AQ72</accession>
<evidence type="ECO:0000313" key="1">
    <source>
        <dbReference type="EMBL" id="RMA81142.1"/>
    </source>
</evidence>
<dbReference type="EMBL" id="REFJ01000002">
    <property type="protein sequence ID" value="RMA81142.1"/>
    <property type="molecule type" value="Genomic_DNA"/>
</dbReference>
<name>A0A3M0AQ72_9GAMM</name>
<dbReference type="RefSeq" id="WP_121876299.1">
    <property type="nucleotide sequence ID" value="NZ_REFJ01000002.1"/>
</dbReference>
<dbReference type="AlphaFoldDB" id="A0A3M0AQ72"/>
<keyword evidence="2" id="KW-1185">Reference proteome</keyword>
<comment type="caution">
    <text evidence="1">The sequence shown here is derived from an EMBL/GenBank/DDBJ whole genome shotgun (WGS) entry which is preliminary data.</text>
</comment>
<evidence type="ECO:0000313" key="2">
    <source>
        <dbReference type="Proteomes" id="UP000267187"/>
    </source>
</evidence>
<gene>
    <name evidence="1" type="ORF">DFR27_0940</name>
</gene>